<dbReference type="Proteomes" id="UP000265816">
    <property type="component" value="Unassembled WGS sequence"/>
</dbReference>
<accession>A0A398AXE1</accession>
<dbReference type="AlphaFoldDB" id="A0A398AXE1"/>
<gene>
    <name evidence="1" type="ORF">D1970_19555</name>
</gene>
<keyword evidence="2" id="KW-1185">Reference proteome</keyword>
<name>A0A398AXE1_9BACI</name>
<dbReference type="RefSeq" id="WP_119114538.1">
    <property type="nucleotide sequence ID" value="NZ_CBCSEO010000018.1"/>
</dbReference>
<comment type="caution">
    <text evidence="1">The sequence shown here is derived from an EMBL/GenBank/DDBJ whole genome shotgun (WGS) entry which is preliminary data.</text>
</comment>
<proteinExistence type="predicted"/>
<evidence type="ECO:0000313" key="2">
    <source>
        <dbReference type="Proteomes" id="UP000265816"/>
    </source>
</evidence>
<dbReference type="EMBL" id="QWVT01000040">
    <property type="protein sequence ID" value="RID82231.1"/>
    <property type="molecule type" value="Genomic_DNA"/>
</dbReference>
<organism evidence="1 2">
    <name type="scientific">Mesobacillus zeae</name>
    <dbReference type="NCBI Taxonomy" id="1917180"/>
    <lineage>
        <taxon>Bacteria</taxon>
        <taxon>Bacillati</taxon>
        <taxon>Bacillota</taxon>
        <taxon>Bacilli</taxon>
        <taxon>Bacillales</taxon>
        <taxon>Bacillaceae</taxon>
        <taxon>Mesobacillus</taxon>
    </lineage>
</organism>
<evidence type="ECO:0000313" key="1">
    <source>
        <dbReference type="EMBL" id="RID82231.1"/>
    </source>
</evidence>
<sequence length="62" mass="7005">MAKKTAERIFITIGIRLPCNMTAKRMAAGEKMSVHTAQLISSFEIFSDIPNNPRLNPRMVKE</sequence>
<protein>
    <submittedName>
        <fullName evidence="1">Uncharacterized protein</fullName>
    </submittedName>
</protein>
<reference evidence="1 2" key="1">
    <citation type="submission" date="2018-08" db="EMBL/GenBank/DDBJ databases">
        <title>Bacillus jemisoniae sp. nov., Bacillus chryseoplanitiae sp. nov., Bacillus resnikiae sp. nov., and Bacillus frankliniae sp. nov., isolated from Viking spacecraft and associated surfaces.</title>
        <authorList>
            <person name="Seuylemezian A."/>
            <person name="Vaishampayan P."/>
        </authorList>
    </citation>
    <scope>NUCLEOTIDE SEQUENCE [LARGE SCALE GENOMIC DNA]</scope>
    <source>
        <strain evidence="1 2">JJ-247</strain>
    </source>
</reference>